<evidence type="ECO:0000313" key="4">
    <source>
        <dbReference type="Proteomes" id="UP000198284"/>
    </source>
</evidence>
<gene>
    <name evidence="3" type="ORF">SAMN06265795_10513</name>
</gene>
<proteinExistence type="predicted"/>
<dbReference type="SMART" id="SM00226">
    <property type="entry name" value="LMWPc"/>
    <property type="match status" value="1"/>
</dbReference>
<dbReference type="OrthoDB" id="9793058at2"/>
<dbReference type="Pfam" id="PF01451">
    <property type="entry name" value="LMWPc"/>
    <property type="match status" value="1"/>
</dbReference>
<protein>
    <submittedName>
        <fullName evidence="3">Protein tyrosine phosphatase</fullName>
    </submittedName>
</protein>
<dbReference type="RefSeq" id="WP_089399179.1">
    <property type="nucleotide sequence ID" value="NZ_FZOT01000005.1"/>
</dbReference>
<evidence type="ECO:0000313" key="3">
    <source>
        <dbReference type="EMBL" id="SNS68124.1"/>
    </source>
</evidence>
<name>A0A239GJA7_9BURK</name>
<dbReference type="Proteomes" id="UP000198284">
    <property type="component" value="Unassembled WGS sequence"/>
</dbReference>
<accession>A0A239GJA7</accession>
<sequence>MTDETCNILFLCTANSARSIMAEALATTMSQGRFKGFSAGSKPGGKVNPFAIEQVRKTGYPVDDLRSKSWEEFAAPGAPRMDLIITVCDNAAGEACPVWPGHPVTAHWGFEDPAAVQGTNDVKRDAFERIFRQIGARMNVLVSLPLHALDRQALQQEIRKIGAMPVDQQ</sequence>
<dbReference type="PANTHER" id="PTHR43428:SF1">
    <property type="entry name" value="ARSENATE REDUCTASE"/>
    <property type="match status" value="1"/>
</dbReference>
<keyword evidence="4" id="KW-1185">Reference proteome</keyword>
<dbReference type="GO" id="GO:0046685">
    <property type="term" value="P:response to arsenic-containing substance"/>
    <property type="evidence" value="ECO:0007669"/>
    <property type="project" value="UniProtKB-KW"/>
</dbReference>
<feature type="domain" description="Phosphotyrosine protein phosphatase I" evidence="2">
    <location>
        <begin position="6"/>
        <end position="144"/>
    </location>
</feature>
<dbReference type="Gene3D" id="3.40.50.2300">
    <property type="match status" value="1"/>
</dbReference>
<keyword evidence="1" id="KW-0059">Arsenical resistance</keyword>
<evidence type="ECO:0000256" key="1">
    <source>
        <dbReference type="ARBA" id="ARBA00022849"/>
    </source>
</evidence>
<dbReference type="InterPro" id="IPR023485">
    <property type="entry name" value="Ptyr_pPase"/>
</dbReference>
<dbReference type="CDD" id="cd16345">
    <property type="entry name" value="LMWP_ArsC"/>
    <property type="match status" value="1"/>
</dbReference>
<dbReference type="EMBL" id="FZOT01000005">
    <property type="protein sequence ID" value="SNS68124.1"/>
    <property type="molecule type" value="Genomic_DNA"/>
</dbReference>
<evidence type="ECO:0000259" key="2">
    <source>
        <dbReference type="SMART" id="SM00226"/>
    </source>
</evidence>
<dbReference type="AlphaFoldDB" id="A0A239GJA7"/>
<dbReference type="InterPro" id="IPR036196">
    <property type="entry name" value="Ptyr_pPase_sf"/>
</dbReference>
<reference evidence="3 4" key="1">
    <citation type="submission" date="2017-06" db="EMBL/GenBank/DDBJ databases">
        <authorList>
            <person name="Kim H.J."/>
            <person name="Triplett B.A."/>
        </authorList>
    </citation>
    <scope>NUCLEOTIDE SEQUENCE [LARGE SCALE GENOMIC DNA]</scope>
    <source>
        <strain evidence="3 4">U15</strain>
    </source>
</reference>
<dbReference type="SUPFAM" id="SSF52788">
    <property type="entry name" value="Phosphotyrosine protein phosphatases I"/>
    <property type="match status" value="1"/>
</dbReference>
<dbReference type="PANTHER" id="PTHR43428">
    <property type="entry name" value="ARSENATE REDUCTASE"/>
    <property type="match status" value="1"/>
</dbReference>
<organism evidence="3 4">
    <name type="scientific">Noviherbaspirillum humi</name>
    <dbReference type="NCBI Taxonomy" id="1688639"/>
    <lineage>
        <taxon>Bacteria</taxon>
        <taxon>Pseudomonadati</taxon>
        <taxon>Pseudomonadota</taxon>
        <taxon>Betaproteobacteria</taxon>
        <taxon>Burkholderiales</taxon>
        <taxon>Oxalobacteraceae</taxon>
        <taxon>Noviherbaspirillum</taxon>
    </lineage>
</organism>